<protein>
    <submittedName>
        <fullName evidence="1">Uncharacterized protein</fullName>
    </submittedName>
</protein>
<dbReference type="Proteomes" id="UP000287166">
    <property type="component" value="Unassembled WGS sequence"/>
</dbReference>
<dbReference type="STRING" id="139825.A0A401GDQ1"/>
<dbReference type="OrthoDB" id="2757285at2759"/>
<keyword evidence="2" id="KW-1185">Reference proteome</keyword>
<dbReference type="InParanoid" id="A0A401GDQ1"/>
<dbReference type="EMBL" id="BFAD01000003">
    <property type="protein sequence ID" value="GBE80318.1"/>
    <property type="molecule type" value="Genomic_DNA"/>
</dbReference>
<reference evidence="1 2" key="1">
    <citation type="journal article" date="2018" name="Sci. Rep.">
        <title>Genome sequence of the cauliflower mushroom Sparassis crispa (Hanabiratake) and its association with beneficial usage.</title>
        <authorList>
            <person name="Kiyama R."/>
            <person name="Furutani Y."/>
            <person name="Kawaguchi K."/>
            <person name="Nakanishi T."/>
        </authorList>
    </citation>
    <scope>NUCLEOTIDE SEQUENCE [LARGE SCALE GENOMIC DNA]</scope>
</reference>
<comment type="caution">
    <text evidence="1">The sequence shown here is derived from an EMBL/GenBank/DDBJ whole genome shotgun (WGS) entry which is preliminary data.</text>
</comment>
<evidence type="ECO:0000313" key="1">
    <source>
        <dbReference type="EMBL" id="GBE80318.1"/>
    </source>
</evidence>
<accession>A0A401GDQ1</accession>
<sequence length="484" mass="54236">MAIVERLQRLKEYQRAWRALDFSAEVTIPEGVSFLSISPSALAQPEASRSGIEIVHLPSRLRGLEEKRWQCLIQDEKIDMSTVLIEVDIDQDLLVLIQELEDEHAFPPTKTARIQFRSLATGDPHPLARVSALSPVEMFYDPDHALSLQADVLAWLELEGDIYEDDGRSVLRLWNWKTGNLIWKMSSEYSARCPRSFAFLNCDHFLVCLGDQLVVYSVDVDCEEMTCVPSGDGDYVCAFNLPERSSNALRGLTIAMQAIPFSEQRQLSPAPFHADASERLFLITIILLPTGVDDGDRHDVFILFVPSSTFLSSLAKVEAGRARRNLPWDAWGPTGSRMIEVLADGLHQIFPAPDDWHLFVDDVCTSSGLRGLVTYASWIITEEQPIMLEVYDFTPGAVRQLTPLTSLPTRTIRPTETSTTYVTGPSTIRKPSSFVRDVVTSLPYCLSRTRISLSSEENRLEKAVLMADGVMVQDSGPQFRVLTI</sequence>
<dbReference type="GeneID" id="38777235"/>
<evidence type="ECO:0000313" key="2">
    <source>
        <dbReference type="Proteomes" id="UP000287166"/>
    </source>
</evidence>
<name>A0A401GDQ1_9APHY</name>
<organism evidence="1 2">
    <name type="scientific">Sparassis crispa</name>
    <dbReference type="NCBI Taxonomy" id="139825"/>
    <lineage>
        <taxon>Eukaryota</taxon>
        <taxon>Fungi</taxon>
        <taxon>Dikarya</taxon>
        <taxon>Basidiomycota</taxon>
        <taxon>Agaricomycotina</taxon>
        <taxon>Agaricomycetes</taxon>
        <taxon>Polyporales</taxon>
        <taxon>Sparassidaceae</taxon>
        <taxon>Sparassis</taxon>
    </lineage>
</organism>
<gene>
    <name evidence="1" type="ORF">SCP_0300330</name>
</gene>
<proteinExistence type="predicted"/>
<dbReference type="RefSeq" id="XP_027611231.1">
    <property type="nucleotide sequence ID" value="XM_027755430.1"/>
</dbReference>
<dbReference type="AlphaFoldDB" id="A0A401GDQ1"/>